<evidence type="ECO:0000313" key="2">
    <source>
        <dbReference type="EMBL" id="CEL93627.1"/>
    </source>
</evidence>
<accession>A0A0G4ED66</accession>
<dbReference type="Gene3D" id="3.60.130.30">
    <property type="match status" value="1"/>
</dbReference>
<reference evidence="2 3" key="1">
    <citation type="submission" date="2014-11" db="EMBL/GenBank/DDBJ databases">
        <authorList>
            <person name="Zhu J."/>
            <person name="Qi W."/>
            <person name="Song R."/>
        </authorList>
    </citation>
    <scope>NUCLEOTIDE SEQUENCE [LARGE SCALE GENOMIC DNA]</scope>
</reference>
<dbReference type="AlphaFoldDB" id="A0A0G4ED66"/>
<feature type="region of interest" description="Disordered" evidence="1">
    <location>
        <begin position="121"/>
        <end position="206"/>
    </location>
</feature>
<protein>
    <submittedName>
        <fullName evidence="2">Uncharacterized protein</fullName>
    </submittedName>
</protein>
<feature type="compositionally biased region" description="Acidic residues" evidence="1">
    <location>
        <begin position="142"/>
        <end position="156"/>
    </location>
</feature>
<sequence>MLEASGKQHESDAEERLRRVLSDLPGHHRLLFMTIQEAYISAYRSENGGPGPAIDLFIIRRMLEQAVQLHSSRGGQWDGGQASESDAECASFTDGMCLILVGCAAMGVDVEKAYGGRRQVPVRRSGEMDTTAAIDAPAPAAADDDGAEEACDDMTDEAPNNGADSTPPPPTEVHHTPRPSAQSKSTPAVRAKDRQGPPYGLDGPWQAAGFLATHPLDRSNDDIRDRLRWMMVRRLEDLWAAAPFSDVRRRVEIDEARLREGQGGEGSEGRRQLQMGSGQLAQDGGVNTRLWDSVEVADDLLEKGVIEAVKIRDTDLMRMTYATKRKTASGEDMVEVRFVRSDGSVCAECTIPARHDCWMLEKPIARYGIDSNEIEGETSGGDEGAYQHQLSASEVRSKVGTVHTLGHMVRRPTNYHIPTSVVNELRECGLDLSKTQLTSLIDAEKERRKRLWMDLHSLRCRMAFGNLLRDVVDSCGVLCEGRMVGFYIRDGITLIEHTDALDKAQTICEVSGRTDGPHGSSRGIEGLHLGVWGTRQKQATVTKETQAHPMLLNLLDDLQPHLNKIGEYVEILMGDMFTRNRSGYHEGKPPLRLQGRYAMALTINKDSAALSHFDSLDRWHTNCCIAVLGDCPRGSAPFVAHNLGLRFPEFGPRDILCLPSMLYSHEVLDGFEGFSRYSLVLFTHDS</sequence>
<evidence type="ECO:0000313" key="3">
    <source>
        <dbReference type="Proteomes" id="UP000041254"/>
    </source>
</evidence>
<dbReference type="EMBL" id="CDMY01000182">
    <property type="protein sequence ID" value="CEL93627.1"/>
    <property type="molecule type" value="Genomic_DNA"/>
</dbReference>
<dbReference type="InParanoid" id="A0A0G4ED66"/>
<keyword evidence="3" id="KW-1185">Reference proteome</keyword>
<feature type="compositionally biased region" description="Low complexity" evidence="1">
    <location>
        <begin position="129"/>
        <end position="141"/>
    </location>
</feature>
<organism evidence="2 3">
    <name type="scientific">Vitrella brassicaformis (strain CCMP3155)</name>
    <dbReference type="NCBI Taxonomy" id="1169540"/>
    <lineage>
        <taxon>Eukaryota</taxon>
        <taxon>Sar</taxon>
        <taxon>Alveolata</taxon>
        <taxon>Colpodellida</taxon>
        <taxon>Vitrellaceae</taxon>
        <taxon>Vitrella</taxon>
    </lineage>
</organism>
<proteinExistence type="predicted"/>
<dbReference type="VEuPathDB" id="CryptoDB:Vbra_4838"/>
<evidence type="ECO:0000256" key="1">
    <source>
        <dbReference type="SAM" id="MobiDB-lite"/>
    </source>
</evidence>
<gene>
    <name evidence="2" type="ORF">Vbra_4838</name>
</gene>
<name>A0A0G4ED66_VITBC</name>
<dbReference type="Proteomes" id="UP000041254">
    <property type="component" value="Unassembled WGS sequence"/>
</dbReference>